<name>A5G739_GEOUR</name>
<dbReference type="RefSeq" id="WP_011940268.1">
    <property type="nucleotide sequence ID" value="NC_009483.1"/>
</dbReference>
<dbReference type="Pfam" id="PF01904">
    <property type="entry name" value="DUF72"/>
    <property type="match status" value="1"/>
</dbReference>
<dbReference type="InterPro" id="IPR036520">
    <property type="entry name" value="UPF0759_sf"/>
</dbReference>
<dbReference type="HOGENOM" id="CLU_046519_3_1_7"/>
<evidence type="ECO:0008006" key="3">
    <source>
        <dbReference type="Google" id="ProtNLM"/>
    </source>
</evidence>
<dbReference type="PANTHER" id="PTHR30348">
    <property type="entry name" value="UNCHARACTERIZED PROTEIN YECE"/>
    <property type="match status" value="1"/>
</dbReference>
<accession>A5G739</accession>
<evidence type="ECO:0000313" key="2">
    <source>
        <dbReference type="Proteomes" id="UP000006695"/>
    </source>
</evidence>
<dbReference type="STRING" id="351605.Gura_3451"/>
<proteinExistence type="predicted"/>
<protein>
    <recommendedName>
        <fullName evidence="3">DUF72 domain-containing protein</fullName>
    </recommendedName>
</protein>
<dbReference type="OrthoDB" id="9780310at2"/>
<dbReference type="EMBL" id="CP000698">
    <property type="protein sequence ID" value="ABQ27607.1"/>
    <property type="molecule type" value="Genomic_DNA"/>
</dbReference>
<dbReference type="AlphaFoldDB" id="A5G739"/>
<dbReference type="KEGG" id="gur:Gura_3451"/>
<evidence type="ECO:0000313" key="1">
    <source>
        <dbReference type="EMBL" id="ABQ27607.1"/>
    </source>
</evidence>
<dbReference type="InterPro" id="IPR002763">
    <property type="entry name" value="DUF72"/>
</dbReference>
<dbReference type="PANTHER" id="PTHR30348:SF4">
    <property type="entry name" value="DUF72 DOMAIN-CONTAINING PROTEIN"/>
    <property type="match status" value="1"/>
</dbReference>
<organism evidence="1 2">
    <name type="scientific">Geotalea uraniireducens (strain Rf4)</name>
    <name type="common">Geobacter uraniireducens</name>
    <dbReference type="NCBI Taxonomy" id="351605"/>
    <lineage>
        <taxon>Bacteria</taxon>
        <taxon>Pseudomonadati</taxon>
        <taxon>Thermodesulfobacteriota</taxon>
        <taxon>Desulfuromonadia</taxon>
        <taxon>Geobacterales</taxon>
        <taxon>Geobacteraceae</taxon>
        <taxon>Geotalea</taxon>
    </lineage>
</organism>
<reference evidence="1 2" key="1">
    <citation type="submission" date="2007-05" db="EMBL/GenBank/DDBJ databases">
        <title>Complete sequence of Geobacter uraniireducens Rf4.</title>
        <authorList>
            <consortium name="US DOE Joint Genome Institute"/>
            <person name="Copeland A."/>
            <person name="Lucas S."/>
            <person name="Lapidus A."/>
            <person name="Barry K."/>
            <person name="Detter J.C."/>
            <person name="Glavina del Rio T."/>
            <person name="Hammon N."/>
            <person name="Israni S."/>
            <person name="Dalin E."/>
            <person name="Tice H."/>
            <person name="Pitluck S."/>
            <person name="Chertkov O."/>
            <person name="Brettin T."/>
            <person name="Bruce D."/>
            <person name="Han C."/>
            <person name="Schmutz J."/>
            <person name="Larimer F."/>
            <person name="Land M."/>
            <person name="Hauser L."/>
            <person name="Kyrpides N."/>
            <person name="Mikhailova N."/>
            <person name="Shelobolina E."/>
            <person name="Aklujkar M."/>
            <person name="Lovley D."/>
            <person name="Richardson P."/>
        </authorList>
    </citation>
    <scope>NUCLEOTIDE SEQUENCE [LARGE SCALE GENOMIC DNA]</scope>
    <source>
        <strain evidence="1 2">Rf4</strain>
    </source>
</reference>
<gene>
    <name evidence="1" type="ordered locus">Gura_3451</name>
</gene>
<sequence>MKIHVGTSGYGYKEWKGIFYPEKISPKEMLRFYGERLNAVEINYTFYHMPTVGVLAPWAEQVPDDFAFALKAPQVITHLKQLRNVGEETDYFFRTLSVLERKLGPALFQFPKSFHAKKNRAALEDFLPLIPENVHCAFDLRSPTWLDAGIADLLRERGYSLCIEDTDENPAHEIVSTASWGYLRLRRSDYTDADLSQWMDMILAQKWEDVFVFFKHEEEAKGPEMAVRFLELAATDVAISRRKPAGDTG</sequence>
<dbReference type="Gene3D" id="3.20.20.410">
    <property type="entry name" value="Protein of unknown function UPF0759"/>
    <property type="match status" value="1"/>
</dbReference>
<dbReference type="SUPFAM" id="SSF117396">
    <property type="entry name" value="TM1631-like"/>
    <property type="match status" value="1"/>
</dbReference>
<keyword evidence="2" id="KW-1185">Reference proteome</keyword>
<dbReference type="Proteomes" id="UP000006695">
    <property type="component" value="Chromosome"/>
</dbReference>